<keyword evidence="6" id="KW-0012">Acyltransferase</keyword>
<dbReference type="Proteomes" id="UP000657075">
    <property type="component" value="Unassembled WGS sequence"/>
</dbReference>
<evidence type="ECO:0000259" key="17">
    <source>
        <dbReference type="PROSITE" id="PS51186"/>
    </source>
</evidence>
<comment type="catalytic activity">
    <reaction evidence="11">
        <text>N-terminal L-alanyl-[protein] + acetyl-CoA = N-terminal N(alpha)-acetyl-L-alanyl-[protein] + CoA + H(+)</text>
        <dbReference type="Rhea" id="RHEA:50500"/>
        <dbReference type="Rhea" id="RHEA-COMP:12701"/>
        <dbReference type="Rhea" id="RHEA-COMP:12702"/>
        <dbReference type="ChEBI" id="CHEBI:15378"/>
        <dbReference type="ChEBI" id="CHEBI:57287"/>
        <dbReference type="ChEBI" id="CHEBI:57288"/>
        <dbReference type="ChEBI" id="CHEBI:64718"/>
        <dbReference type="ChEBI" id="CHEBI:83683"/>
        <dbReference type="EC" id="2.3.1.255"/>
    </reaction>
</comment>
<dbReference type="EC" id="2.3.1.255" evidence="8"/>
<evidence type="ECO:0000256" key="10">
    <source>
        <dbReference type="ARBA" id="ARBA00047491"/>
    </source>
</evidence>
<keyword evidence="4" id="KW-0479">Metal-binding</keyword>
<evidence type="ECO:0000256" key="4">
    <source>
        <dbReference type="ARBA" id="ARBA00022723"/>
    </source>
</evidence>
<gene>
    <name evidence="19" type="ORF">GCM10007112_04480</name>
    <name evidence="18" type="ORF">Vsou_08490</name>
</gene>
<comment type="catalytic activity">
    <reaction evidence="10">
        <text>N-terminal L-seryl-[protein] + acetyl-CoA = N-terminal N(alpha)-acetyl-L-seryl-[protein] + CoA + H(+)</text>
        <dbReference type="Rhea" id="RHEA:50504"/>
        <dbReference type="Rhea" id="RHEA-COMP:12703"/>
        <dbReference type="Rhea" id="RHEA-COMP:12704"/>
        <dbReference type="ChEBI" id="CHEBI:15378"/>
        <dbReference type="ChEBI" id="CHEBI:57287"/>
        <dbReference type="ChEBI" id="CHEBI:57288"/>
        <dbReference type="ChEBI" id="CHEBI:64738"/>
        <dbReference type="ChEBI" id="CHEBI:83690"/>
        <dbReference type="EC" id="2.3.1.255"/>
    </reaction>
</comment>
<dbReference type="InterPro" id="IPR045047">
    <property type="entry name" value="Ard1-like"/>
</dbReference>
<dbReference type="InterPro" id="IPR000182">
    <property type="entry name" value="GNAT_dom"/>
</dbReference>
<dbReference type="Pfam" id="PF00583">
    <property type="entry name" value="Acetyltransf_1"/>
    <property type="match status" value="1"/>
</dbReference>
<dbReference type="PANTHER" id="PTHR23091">
    <property type="entry name" value="N-TERMINAL ACETYLTRANSFERASE"/>
    <property type="match status" value="1"/>
</dbReference>
<evidence type="ECO:0000313" key="20">
    <source>
        <dbReference type="Proteomes" id="UP000657075"/>
    </source>
</evidence>
<evidence type="ECO:0000256" key="11">
    <source>
        <dbReference type="ARBA" id="ARBA00048236"/>
    </source>
</evidence>
<proteinExistence type="inferred from homology"/>
<dbReference type="EMBL" id="BMNM01000001">
    <property type="protein sequence ID" value="GGI70613.1"/>
    <property type="molecule type" value="Genomic_DNA"/>
</dbReference>
<evidence type="ECO:0000256" key="9">
    <source>
        <dbReference type="ARBA" id="ARBA00039121"/>
    </source>
</evidence>
<dbReference type="PROSITE" id="PS51186">
    <property type="entry name" value="GNAT"/>
    <property type="match status" value="1"/>
</dbReference>
<dbReference type="RefSeq" id="WP_188602493.1">
    <property type="nucleotide sequence ID" value="NZ_AP026830.1"/>
</dbReference>
<protein>
    <recommendedName>
        <fullName evidence="14">N-alpha-acetyltransferase</fullName>
        <ecNumber evidence="8">2.3.1.255</ecNumber>
        <ecNumber evidence="9">2.3.1.258</ecNumber>
    </recommendedName>
    <alternativeName>
        <fullName evidence="16">Amino-terminal acetyltransferase</fullName>
    </alternativeName>
    <alternativeName>
        <fullName evidence="15">N-terminal acetyltransferase</fullName>
    </alternativeName>
</protein>
<dbReference type="CDD" id="cd04301">
    <property type="entry name" value="NAT_SF"/>
    <property type="match status" value="1"/>
</dbReference>
<dbReference type="GO" id="GO:0046872">
    <property type="term" value="F:metal ion binding"/>
    <property type="evidence" value="ECO:0007669"/>
    <property type="project" value="UniProtKB-KW"/>
</dbReference>
<keyword evidence="21" id="KW-1185">Reference proteome</keyword>
<evidence type="ECO:0000256" key="3">
    <source>
        <dbReference type="ARBA" id="ARBA00022679"/>
    </source>
</evidence>
<dbReference type="PANTHER" id="PTHR23091:SF4">
    <property type="entry name" value="N-TERMINAL AMINO-ACID N(ALPHA)-ACETYLTRANSFERASE NATA"/>
    <property type="match status" value="1"/>
</dbReference>
<dbReference type="OrthoDB" id="43754at2157"/>
<evidence type="ECO:0000313" key="21">
    <source>
        <dbReference type="Proteomes" id="UP001060771"/>
    </source>
</evidence>
<keyword evidence="5" id="KW-0862">Zinc</keyword>
<dbReference type="GO" id="GO:0031415">
    <property type="term" value="C:NatA complex"/>
    <property type="evidence" value="ECO:0007669"/>
    <property type="project" value="InterPro"/>
</dbReference>
<organism evidence="19 20">
    <name type="scientific">Vulcanisaeta souniana JCM 11219</name>
    <dbReference type="NCBI Taxonomy" id="1293586"/>
    <lineage>
        <taxon>Archaea</taxon>
        <taxon>Thermoproteota</taxon>
        <taxon>Thermoprotei</taxon>
        <taxon>Thermoproteales</taxon>
        <taxon>Thermoproteaceae</taxon>
        <taxon>Vulcanisaeta</taxon>
    </lineage>
</organism>
<name>A0A830E4M4_9CREN</name>
<dbReference type="EC" id="2.3.1.258" evidence="9"/>
<dbReference type="FunFam" id="3.40.630.30:FF:000200">
    <property type="entry name" value="N-alpha-acetyltransferase"/>
    <property type="match status" value="1"/>
</dbReference>
<comment type="catalytic activity">
    <reaction evidence="13">
        <text>N-terminal L-methionyl-L-glutamyl-[protein] + acetyl-CoA = N-terminal N(alpha)-acetyl-L-methionyl-L-glutamyl-[protein] + CoA + H(+)</text>
        <dbReference type="Rhea" id="RHEA:50488"/>
        <dbReference type="Rhea" id="RHEA-COMP:12696"/>
        <dbReference type="Rhea" id="RHEA-COMP:12697"/>
        <dbReference type="ChEBI" id="CHEBI:15378"/>
        <dbReference type="ChEBI" id="CHEBI:57287"/>
        <dbReference type="ChEBI" id="CHEBI:57288"/>
        <dbReference type="ChEBI" id="CHEBI:133359"/>
        <dbReference type="ChEBI" id="CHEBI:133360"/>
    </reaction>
</comment>
<evidence type="ECO:0000256" key="5">
    <source>
        <dbReference type="ARBA" id="ARBA00022833"/>
    </source>
</evidence>
<reference evidence="21" key="3">
    <citation type="submission" date="2022-09" db="EMBL/GenBank/DDBJ databases">
        <title>Complete genome sequence of Vulcanisaeta souniana.</title>
        <authorList>
            <person name="Kato S."/>
            <person name="Itoh T."/>
            <person name="Ohkuma M."/>
        </authorList>
    </citation>
    <scope>NUCLEOTIDE SEQUENCE [LARGE SCALE GENOMIC DNA]</scope>
    <source>
        <strain evidence="21">JCM 11219</strain>
    </source>
</reference>
<dbReference type="Gene3D" id="3.40.630.30">
    <property type="match status" value="1"/>
</dbReference>
<dbReference type="GO" id="GO:0120518">
    <property type="term" value="F:protein N-terminal-methionine acetyltransferase activity"/>
    <property type="evidence" value="ECO:0007669"/>
    <property type="project" value="UniProtKB-EC"/>
</dbReference>
<reference evidence="18" key="4">
    <citation type="journal article" date="2023" name="Microbiol. Resour. Announc.">
        <title>Complete Genome Sequence of Vulcanisaeta souniana Strain IC-059, a Hyperthermophilic Archaeon Isolated from Hot Spring Water in Japan.</title>
        <authorList>
            <person name="Kato S."/>
            <person name="Itoh T."/>
            <person name="Wu L."/>
            <person name="Ma J."/>
            <person name="Ohkuma M."/>
        </authorList>
    </citation>
    <scope>NUCLEOTIDE SEQUENCE</scope>
    <source>
        <strain evidence="18">JCM 11219</strain>
    </source>
</reference>
<reference evidence="19" key="1">
    <citation type="journal article" date="2014" name="Int. J. Syst. Evol. Microbiol.">
        <title>Complete genome sequence of Corynebacterium casei LMG S-19264T (=DSM 44701T), isolated from a smear-ripened cheese.</title>
        <authorList>
            <consortium name="US DOE Joint Genome Institute (JGI-PGF)"/>
            <person name="Walter F."/>
            <person name="Albersmeier A."/>
            <person name="Kalinowski J."/>
            <person name="Ruckert C."/>
        </authorList>
    </citation>
    <scope>NUCLEOTIDE SEQUENCE</scope>
    <source>
        <strain evidence="19">JCM 11219</strain>
    </source>
</reference>
<keyword evidence="3" id="KW-0808">Transferase</keyword>
<evidence type="ECO:0000256" key="2">
    <source>
        <dbReference type="ARBA" id="ARBA00022490"/>
    </source>
</evidence>
<evidence type="ECO:0000256" key="13">
    <source>
        <dbReference type="ARBA" id="ARBA00051494"/>
    </source>
</evidence>
<comment type="subunit">
    <text evidence="1">Homodimer.</text>
</comment>
<evidence type="ECO:0000256" key="6">
    <source>
        <dbReference type="ARBA" id="ARBA00023315"/>
    </source>
</evidence>
<dbReference type="Proteomes" id="UP001060771">
    <property type="component" value="Chromosome"/>
</dbReference>
<evidence type="ECO:0000256" key="16">
    <source>
        <dbReference type="ARBA" id="ARBA00080792"/>
    </source>
</evidence>
<dbReference type="GeneID" id="76206399"/>
<sequence length="184" mass="21422">MGERIQDITSKLSGQEYIKGRDGRVFILREFELNDLNAVVTINRSVLPENYPEFFFVEHYRSFPKAFIVAELDGKVVGYMMNRVEFGWSYIWKGKPTRKGHVISIGVLPEARRVGIAYNMMIRGMRAMKHFYGAEEVYLEVRVSNTPAINLYKKLNYKTVDLIKGYYHDGEDAYIMARSLEDLE</sequence>
<comment type="similarity">
    <text evidence="7">Belongs to the acetyltransferase family. ARD1 subfamily.</text>
</comment>
<dbReference type="AlphaFoldDB" id="A0A830E4M4"/>
<evidence type="ECO:0000256" key="7">
    <source>
        <dbReference type="ARBA" id="ARBA00025786"/>
    </source>
</evidence>
<evidence type="ECO:0000256" key="15">
    <source>
        <dbReference type="ARBA" id="ARBA00076912"/>
    </source>
</evidence>
<dbReference type="EMBL" id="AP026830">
    <property type="protein sequence ID" value="BDR91756.1"/>
    <property type="molecule type" value="Genomic_DNA"/>
</dbReference>
<evidence type="ECO:0000313" key="19">
    <source>
        <dbReference type="EMBL" id="GGI70613.1"/>
    </source>
</evidence>
<keyword evidence="2" id="KW-0963">Cytoplasm</keyword>
<evidence type="ECO:0000256" key="1">
    <source>
        <dbReference type="ARBA" id="ARBA00011738"/>
    </source>
</evidence>
<feature type="domain" description="N-acetyltransferase" evidence="17">
    <location>
        <begin position="26"/>
        <end position="181"/>
    </location>
</feature>
<comment type="catalytic activity">
    <reaction evidence="12">
        <text>N-terminal L-methionyl-L-leucyl-[protein] + acetyl-CoA = N-terminal N(alpha)-acetyl-L-methionyl-L-leucyl-[protein] + CoA + H(+)</text>
        <dbReference type="Rhea" id="RHEA:50520"/>
        <dbReference type="Rhea" id="RHEA-COMP:12711"/>
        <dbReference type="Rhea" id="RHEA-COMP:12712"/>
        <dbReference type="ChEBI" id="CHEBI:15378"/>
        <dbReference type="ChEBI" id="CHEBI:57287"/>
        <dbReference type="ChEBI" id="CHEBI:57288"/>
        <dbReference type="ChEBI" id="CHEBI:133377"/>
        <dbReference type="ChEBI" id="CHEBI:133378"/>
        <dbReference type="EC" id="2.3.1.258"/>
    </reaction>
</comment>
<accession>A0A830E4M4</accession>
<evidence type="ECO:0000256" key="14">
    <source>
        <dbReference type="ARBA" id="ARBA00073228"/>
    </source>
</evidence>
<evidence type="ECO:0000313" key="18">
    <source>
        <dbReference type="EMBL" id="BDR91756.1"/>
    </source>
</evidence>
<evidence type="ECO:0000256" key="12">
    <source>
        <dbReference type="ARBA" id="ARBA00049103"/>
    </source>
</evidence>
<dbReference type="InterPro" id="IPR016181">
    <property type="entry name" value="Acyl_CoA_acyltransferase"/>
</dbReference>
<evidence type="ECO:0000256" key="8">
    <source>
        <dbReference type="ARBA" id="ARBA00026110"/>
    </source>
</evidence>
<reference evidence="19" key="2">
    <citation type="submission" date="2020-09" db="EMBL/GenBank/DDBJ databases">
        <authorList>
            <person name="Sun Q."/>
            <person name="Ohkuma M."/>
        </authorList>
    </citation>
    <scope>NUCLEOTIDE SEQUENCE</scope>
    <source>
        <strain evidence="19">JCM 11219</strain>
    </source>
</reference>
<dbReference type="SUPFAM" id="SSF55729">
    <property type="entry name" value="Acyl-CoA N-acyltransferases (Nat)"/>
    <property type="match status" value="1"/>
</dbReference>